<organism evidence="2 3">
    <name type="scientific">Sphaeroforma arctica JP610</name>
    <dbReference type="NCBI Taxonomy" id="667725"/>
    <lineage>
        <taxon>Eukaryota</taxon>
        <taxon>Ichthyosporea</taxon>
        <taxon>Ichthyophonida</taxon>
        <taxon>Sphaeroforma</taxon>
    </lineage>
</organism>
<dbReference type="Proteomes" id="UP000054560">
    <property type="component" value="Unassembled WGS sequence"/>
</dbReference>
<keyword evidence="3" id="KW-1185">Reference proteome</keyword>
<gene>
    <name evidence="2" type="ORF">SARC_14136</name>
</gene>
<keyword evidence="1" id="KW-0812">Transmembrane</keyword>
<feature type="transmembrane region" description="Helical" evidence="1">
    <location>
        <begin position="63"/>
        <end position="83"/>
    </location>
</feature>
<feature type="transmembrane region" description="Helical" evidence="1">
    <location>
        <begin position="127"/>
        <end position="147"/>
    </location>
</feature>
<feature type="transmembrane region" description="Helical" evidence="1">
    <location>
        <begin position="25"/>
        <end position="43"/>
    </location>
</feature>
<sequence length="151" mass="16611">MRKQGASLQGLQHTLCDTLVKYQRIIAGTALAVSLFILYYSVIVPPGLNQLPSYVFGCVRRDLFMHFIAYGTLGTIVFASLTAPLLGSDTRNRSIVYGMILLLTHSLVKEFIQYYTPGRTCGLDDVAMDMLASSCGCALMLAITTVFEKDK</sequence>
<protein>
    <submittedName>
        <fullName evidence="2">Uncharacterized protein</fullName>
    </submittedName>
</protein>
<evidence type="ECO:0000256" key="1">
    <source>
        <dbReference type="SAM" id="Phobius"/>
    </source>
</evidence>
<dbReference type="NCBIfam" id="NF037970">
    <property type="entry name" value="vanZ_1"/>
    <property type="match status" value="1"/>
</dbReference>
<dbReference type="AlphaFoldDB" id="A0A0L0F9A4"/>
<accession>A0A0L0F9A4</accession>
<keyword evidence="1" id="KW-1133">Transmembrane helix</keyword>
<feature type="transmembrane region" description="Helical" evidence="1">
    <location>
        <begin position="95"/>
        <end position="115"/>
    </location>
</feature>
<reference evidence="2 3" key="1">
    <citation type="submission" date="2011-02" db="EMBL/GenBank/DDBJ databases">
        <title>The Genome Sequence of Sphaeroforma arctica JP610.</title>
        <authorList>
            <consortium name="The Broad Institute Genome Sequencing Platform"/>
            <person name="Russ C."/>
            <person name="Cuomo C."/>
            <person name="Young S.K."/>
            <person name="Zeng Q."/>
            <person name="Gargeya S."/>
            <person name="Alvarado L."/>
            <person name="Berlin A."/>
            <person name="Chapman S.B."/>
            <person name="Chen Z."/>
            <person name="Freedman E."/>
            <person name="Gellesch M."/>
            <person name="Goldberg J."/>
            <person name="Griggs A."/>
            <person name="Gujja S."/>
            <person name="Heilman E."/>
            <person name="Heiman D."/>
            <person name="Howarth C."/>
            <person name="Mehta T."/>
            <person name="Neiman D."/>
            <person name="Pearson M."/>
            <person name="Roberts A."/>
            <person name="Saif S."/>
            <person name="Shea T."/>
            <person name="Shenoy N."/>
            <person name="Sisk P."/>
            <person name="Stolte C."/>
            <person name="Sykes S."/>
            <person name="White J."/>
            <person name="Yandava C."/>
            <person name="Burger G."/>
            <person name="Gray M.W."/>
            <person name="Holland P.W.H."/>
            <person name="King N."/>
            <person name="Lang F.B.F."/>
            <person name="Roger A.J."/>
            <person name="Ruiz-Trillo I."/>
            <person name="Haas B."/>
            <person name="Nusbaum C."/>
            <person name="Birren B."/>
        </authorList>
    </citation>
    <scope>NUCLEOTIDE SEQUENCE [LARGE SCALE GENOMIC DNA]</scope>
    <source>
        <strain evidence="2 3">JP610</strain>
    </source>
</reference>
<evidence type="ECO:0000313" key="2">
    <source>
        <dbReference type="EMBL" id="KNC73305.1"/>
    </source>
</evidence>
<keyword evidence="1" id="KW-0472">Membrane</keyword>
<dbReference type="RefSeq" id="XP_014147207.1">
    <property type="nucleotide sequence ID" value="XM_014291732.1"/>
</dbReference>
<dbReference type="GeneID" id="25914640"/>
<evidence type="ECO:0000313" key="3">
    <source>
        <dbReference type="Proteomes" id="UP000054560"/>
    </source>
</evidence>
<dbReference type="EMBL" id="KQ245801">
    <property type="protein sequence ID" value="KNC73305.1"/>
    <property type="molecule type" value="Genomic_DNA"/>
</dbReference>
<proteinExistence type="predicted"/>
<name>A0A0L0F9A4_9EUKA</name>